<dbReference type="Pfam" id="PF01183">
    <property type="entry name" value="Glyco_hydro_25"/>
    <property type="match status" value="1"/>
</dbReference>
<dbReference type="PANTHER" id="PTHR34135">
    <property type="entry name" value="LYSOZYME"/>
    <property type="match status" value="1"/>
</dbReference>
<reference evidence="2 3" key="1">
    <citation type="submission" date="2024-01" db="EMBL/GenBank/DDBJ databases">
        <title>Seven novel Bacillus-like species.</title>
        <authorList>
            <person name="Liu G."/>
        </authorList>
    </citation>
    <scope>NUCLEOTIDE SEQUENCE [LARGE SCALE GENOMIC DNA]</scope>
    <source>
        <strain evidence="2 3">FJAT-51639</strain>
    </source>
</reference>
<protein>
    <submittedName>
        <fullName evidence="2">GH25 family lysozyme</fullName>
    </submittedName>
</protein>
<dbReference type="PROSITE" id="PS51904">
    <property type="entry name" value="GLYCOSYL_HYDROL_F25_2"/>
    <property type="match status" value="1"/>
</dbReference>
<dbReference type="SUPFAM" id="SSF51445">
    <property type="entry name" value="(Trans)glycosidases"/>
    <property type="match status" value="1"/>
</dbReference>
<dbReference type="InterPro" id="IPR002053">
    <property type="entry name" value="Glyco_hydro_25"/>
</dbReference>
<dbReference type="Proteomes" id="UP001372526">
    <property type="component" value="Unassembled WGS sequence"/>
</dbReference>
<gene>
    <name evidence="2" type="ORF">WAZ07_10485</name>
</gene>
<accession>A0ABU8FGD4</accession>
<dbReference type="RefSeq" id="WP_336472396.1">
    <property type="nucleotide sequence ID" value="NZ_JBAWSX010000005.1"/>
</dbReference>
<dbReference type="Gene3D" id="3.20.20.80">
    <property type="entry name" value="Glycosidases"/>
    <property type="match status" value="1"/>
</dbReference>
<dbReference type="InterPro" id="IPR017853">
    <property type="entry name" value="GH"/>
</dbReference>
<sequence length="352" mass="39331">MNKNIVDISKYNDKINWNVAAPNLDLAICRVQYGSNKVDNLYKQHVANLEARGIPHAAYAYGCYVSVEDAIVEAKDFMARVSPNAKFLVLDVEDDTLASCGSTNLAKASQVFIDTCKAAGWKVGFYVSHHMYSSYGLQNVKADFLWIPRYGAKPVYACDLWQYADNATGGYVEGIGNCDVNRLNSDKTLEWFIGKGSNNIAGDNENVVLPPDWKTNNLGGITVTADIANVRENPSTDAKAMRQVKKGSGHVYLDWHYDGSYFWYKIAEKNWLRADVCKINKDGKNKGVVWVNGTDINLRKGASTGDAVVEQINNAGAYDVHYRYENWIFVNGGGLKTGGWMYFDESYVNWIR</sequence>
<organism evidence="2 3">
    <name type="scientific">Bacillus bruguierae</name>
    <dbReference type="NCBI Taxonomy" id="3127667"/>
    <lineage>
        <taxon>Bacteria</taxon>
        <taxon>Bacillati</taxon>
        <taxon>Bacillota</taxon>
        <taxon>Bacilli</taxon>
        <taxon>Bacillales</taxon>
        <taxon>Bacillaceae</taxon>
        <taxon>Bacillus</taxon>
    </lineage>
</organism>
<comment type="similarity">
    <text evidence="1">Belongs to the glycosyl hydrolase 25 family.</text>
</comment>
<proteinExistence type="inferred from homology"/>
<comment type="caution">
    <text evidence="2">The sequence shown here is derived from an EMBL/GenBank/DDBJ whole genome shotgun (WGS) entry which is preliminary data.</text>
</comment>
<dbReference type="Gene3D" id="2.30.30.40">
    <property type="entry name" value="SH3 Domains"/>
    <property type="match status" value="1"/>
</dbReference>
<keyword evidence="3" id="KW-1185">Reference proteome</keyword>
<evidence type="ECO:0000256" key="1">
    <source>
        <dbReference type="ARBA" id="ARBA00010646"/>
    </source>
</evidence>
<dbReference type="PANTHER" id="PTHR34135:SF1">
    <property type="entry name" value="GLYCOSYL HYDROLASE FAMILY 25"/>
    <property type="match status" value="1"/>
</dbReference>
<evidence type="ECO:0000313" key="2">
    <source>
        <dbReference type="EMBL" id="MEI4801748.1"/>
    </source>
</evidence>
<dbReference type="EMBL" id="JBAWSX010000005">
    <property type="protein sequence ID" value="MEI4801748.1"/>
    <property type="molecule type" value="Genomic_DNA"/>
</dbReference>
<evidence type="ECO:0000313" key="3">
    <source>
        <dbReference type="Proteomes" id="UP001372526"/>
    </source>
</evidence>
<name>A0ABU8FGD4_9BACI</name>